<evidence type="ECO:0000313" key="5">
    <source>
        <dbReference type="Proteomes" id="UP000198757"/>
    </source>
</evidence>
<dbReference type="InterPro" id="IPR000408">
    <property type="entry name" value="Reg_chr_condens"/>
</dbReference>
<feature type="domain" description="RCC1-like" evidence="3">
    <location>
        <begin position="169"/>
        <end position="363"/>
    </location>
</feature>
<dbReference type="PANTHER" id="PTHR45982:SF1">
    <property type="entry name" value="REGULATOR OF CHROMOSOME CONDENSATION"/>
    <property type="match status" value="1"/>
</dbReference>
<dbReference type="PANTHER" id="PTHR45982">
    <property type="entry name" value="REGULATOR OF CHROMOSOME CONDENSATION"/>
    <property type="match status" value="1"/>
</dbReference>
<dbReference type="InterPro" id="IPR058923">
    <property type="entry name" value="RCC1-like_dom"/>
</dbReference>
<dbReference type="EMBL" id="FMZO01000040">
    <property type="protein sequence ID" value="SDE34923.1"/>
    <property type="molecule type" value="Genomic_DNA"/>
</dbReference>
<reference evidence="5" key="1">
    <citation type="submission" date="2016-10" db="EMBL/GenBank/DDBJ databases">
        <authorList>
            <person name="Varghese N."/>
            <person name="Submissions S."/>
        </authorList>
    </citation>
    <scope>NUCLEOTIDE SEQUENCE [LARGE SCALE GENOMIC DNA]</scope>
    <source>
        <strain evidence="5">DSM 25811 / CCM 8410 / LMG 26954 / E90</strain>
    </source>
</reference>
<dbReference type="STRING" id="1285928.SAMN04487894_1402"/>
<keyword evidence="2" id="KW-0677">Repeat</keyword>
<dbReference type="SUPFAM" id="SSF50985">
    <property type="entry name" value="RCC1/BLIP-II"/>
    <property type="match status" value="2"/>
</dbReference>
<dbReference type="InterPro" id="IPR009091">
    <property type="entry name" value="RCC1/BLIP-II"/>
</dbReference>
<protein>
    <submittedName>
        <fullName evidence="4">Alpha-tubulin suppressor</fullName>
    </submittedName>
</protein>
<gene>
    <name evidence="4" type="ORF">SAMN04487894_1402</name>
</gene>
<name>A0A1G7C6T9_NIADE</name>
<keyword evidence="5" id="KW-1185">Reference proteome</keyword>
<evidence type="ECO:0000259" key="3">
    <source>
        <dbReference type="Pfam" id="PF25390"/>
    </source>
</evidence>
<evidence type="ECO:0000256" key="2">
    <source>
        <dbReference type="ARBA" id="ARBA00022737"/>
    </source>
</evidence>
<dbReference type="AlphaFoldDB" id="A0A1G7C6T9"/>
<evidence type="ECO:0000256" key="1">
    <source>
        <dbReference type="ARBA" id="ARBA00022658"/>
    </source>
</evidence>
<organism evidence="4 5">
    <name type="scientific">Niabella drilacis (strain DSM 25811 / CCM 8410 / CCUG 62505 / LMG 26954 / E90)</name>
    <dbReference type="NCBI Taxonomy" id="1285928"/>
    <lineage>
        <taxon>Bacteria</taxon>
        <taxon>Pseudomonadati</taxon>
        <taxon>Bacteroidota</taxon>
        <taxon>Chitinophagia</taxon>
        <taxon>Chitinophagales</taxon>
        <taxon>Chitinophagaceae</taxon>
        <taxon>Niabella</taxon>
    </lineage>
</organism>
<sequence>MNTKKRLTLCCTILLAILSLGCKRTEISKPADKHINSENYKLYKLYAGYSNSFILKPDGTLWAAGENTVWMFGTDNEGGVYTSPVKILDDVSEISVGAGYLLAVKKDKTLWISGWDALSMQTYKQFTKIADNIISSKAFHAPATPIGIALKSDNTLWVIHTTTSSAGYQLQKIKDNVIKIEAGEQHALILTKDNTVWGYGNNLAGQLGVGDNNADVPNGYANSPVKIMEHVRDMAAGFLHTLILQEDHSIWAMGSNGNGQLGDGTTVDRTVPVKIMNEAISISCGYYHSHVIKKDFSLWAMGNNYRGQLGDGTTIDRSTPKRITDNVIKVSDGSLHTIILKSDSSFWVTGSNEYGQLGIGESGLGAGNTNFSSTFIKMNITK</sequence>
<proteinExistence type="predicted"/>
<dbReference type="PRINTS" id="PR00633">
    <property type="entry name" value="RCCNDNSATION"/>
</dbReference>
<evidence type="ECO:0000313" key="4">
    <source>
        <dbReference type="EMBL" id="SDE34923.1"/>
    </source>
</evidence>
<dbReference type="InterPro" id="IPR051553">
    <property type="entry name" value="Ran_GTPase-activating"/>
</dbReference>
<dbReference type="Gene3D" id="2.130.10.30">
    <property type="entry name" value="Regulator of chromosome condensation 1/beta-lactamase-inhibitor protein II"/>
    <property type="match status" value="2"/>
</dbReference>
<dbReference type="GO" id="GO:0005737">
    <property type="term" value="C:cytoplasm"/>
    <property type="evidence" value="ECO:0007669"/>
    <property type="project" value="TreeGrafter"/>
</dbReference>
<dbReference type="Proteomes" id="UP000198757">
    <property type="component" value="Unassembled WGS sequence"/>
</dbReference>
<dbReference type="PROSITE" id="PS51257">
    <property type="entry name" value="PROKAR_LIPOPROTEIN"/>
    <property type="match status" value="1"/>
</dbReference>
<dbReference type="Pfam" id="PF25390">
    <property type="entry name" value="WD40_RLD"/>
    <property type="match status" value="1"/>
</dbReference>
<dbReference type="PROSITE" id="PS50012">
    <property type="entry name" value="RCC1_3"/>
    <property type="match status" value="3"/>
</dbReference>
<dbReference type="RefSeq" id="WP_090393697.1">
    <property type="nucleotide sequence ID" value="NZ_FMZO01000040.1"/>
</dbReference>
<accession>A0A1G7C6T9</accession>
<keyword evidence="1" id="KW-0344">Guanine-nucleotide releasing factor</keyword>
<dbReference type="GO" id="GO:0005085">
    <property type="term" value="F:guanyl-nucleotide exchange factor activity"/>
    <property type="evidence" value="ECO:0007669"/>
    <property type="project" value="TreeGrafter"/>
</dbReference>
<dbReference type="OrthoDB" id="1081439at2"/>